<dbReference type="Proteomes" id="UP000807469">
    <property type="component" value="Unassembled WGS sequence"/>
</dbReference>
<feature type="signal peptide" evidence="1">
    <location>
        <begin position="1"/>
        <end position="18"/>
    </location>
</feature>
<evidence type="ECO:0000256" key="1">
    <source>
        <dbReference type="SAM" id="SignalP"/>
    </source>
</evidence>
<comment type="caution">
    <text evidence="2">The sequence shown here is derived from an EMBL/GenBank/DDBJ whole genome shotgun (WGS) entry which is preliminary data.</text>
</comment>
<dbReference type="EMBL" id="MU155131">
    <property type="protein sequence ID" value="KAF9486269.1"/>
    <property type="molecule type" value="Genomic_DNA"/>
</dbReference>
<feature type="chain" id="PRO_5040252212" description="Secreted protein" evidence="1">
    <location>
        <begin position="19"/>
        <end position="83"/>
    </location>
</feature>
<sequence length="83" mass="9187">MGPILLLRVVFLAHDSLANRSSRGHLARTTENALCDDFVLVSSTQPTPFQCRSNTSTSSCFVRFPNMKLVCNAFEGNARLIKL</sequence>
<name>A0A9P5ZH15_9AGAR</name>
<evidence type="ECO:0000313" key="2">
    <source>
        <dbReference type="EMBL" id="KAF9486269.1"/>
    </source>
</evidence>
<keyword evidence="3" id="KW-1185">Reference proteome</keyword>
<dbReference type="AlphaFoldDB" id="A0A9P5ZH15"/>
<protein>
    <recommendedName>
        <fullName evidence="4">Secreted protein</fullName>
    </recommendedName>
</protein>
<evidence type="ECO:0000313" key="3">
    <source>
        <dbReference type="Proteomes" id="UP000807469"/>
    </source>
</evidence>
<proteinExistence type="predicted"/>
<organism evidence="2 3">
    <name type="scientific">Pholiota conissans</name>
    <dbReference type="NCBI Taxonomy" id="109636"/>
    <lineage>
        <taxon>Eukaryota</taxon>
        <taxon>Fungi</taxon>
        <taxon>Dikarya</taxon>
        <taxon>Basidiomycota</taxon>
        <taxon>Agaricomycotina</taxon>
        <taxon>Agaricomycetes</taxon>
        <taxon>Agaricomycetidae</taxon>
        <taxon>Agaricales</taxon>
        <taxon>Agaricineae</taxon>
        <taxon>Strophariaceae</taxon>
        <taxon>Pholiota</taxon>
    </lineage>
</organism>
<gene>
    <name evidence="2" type="ORF">BDN70DRAFT_870362</name>
</gene>
<reference evidence="2" key="1">
    <citation type="submission" date="2020-11" db="EMBL/GenBank/DDBJ databases">
        <authorList>
            <consortium name="DOE Joint Genome Institute"/>
            <person name="Ahrendt S."/>
            <person name="Riley R."/>
            <person name="Andreopoulos W."/>
            <person name="Labutti K."/>
            <person name="Pangilinan J."/>
            <person name="Ruiz-Duenas F.J."/>
            <person name="Barrasa J.M."/>
            <person name="Sanchez-Garcia M."/>
            <person name="Camarero S."/>
            <person name="Miyauchi S."/>
            <person name="Serrano A."/>
            <person name="Linde D."/>
            <person name="Babiker R."/>
            <person name="Drula E."/>
            <person name="Ayuso-Fernandez I."/>
            <person name="Pacheco R."/>
            <person name="Padilla G."/>
            <person name="Ferreira P."/>
            <person name="Barriuso J."/>
            <person name="Kellner H."/>
            <person name="Castanera R."/>
            <person name="Alfaro M."/>
            <person name="Ramirez L."/>
            <person name="Pisabarro A.G."/>
            <person name="Kuo A."/>
            <person name="Tritt A."/>
            <person name="Lipzen A."/>
            <person name="He G."/>
            <person name="Yan M."/>
            <person name="Ng V."/>
            <person name="Cullen D."/>
            <person name="Martin F."/>
            <person name="Rosso M.-N."/>
            <person name="Henrissat B."/>
            <person name="Hibbett D."/>
            <person name="Martinez A.T."/>
            <person name="Grigoriev I.V."/>
        </authorList>
    </citation>
    <scope>NUCLEOTIDE SEQUENCE</scope>
    <source>
        <strain evidence="2">CIRM-BRFM 674</strain>
    </source>
</reference>
<accession>A0A9P5ZH15</accession>
<evidence type="ECO:0008006" key="4">
    <source>
        <dbReference type="Google" id="ProtNLM"/>
    </source>
</evidence>
<keyword evidence="1" id="KW-0732">Signal</keyword>